<name>A0AAX1N802_9BACT</name>
<dbReference type="SUPFAM" id="SSF89447">
    <property type="entry name" value="AbrB/MazE/MraZ-like"/>
    <property type="match status" value="1"/>
</dbReference>
<organism evidence="1 2">
    <name type="scientific">Flammeovirga yaeyamensis</name>
    <dbReference type="NCBI Taxonomy" id="367791"/>
    <lineage>
        <taxon>Bacteria</taxon>
        <taxon>Pseudomonadati</taxon>
        <taxon>Bacteroidota</taxon>
        <taxon>Cytophagia</taxon>
        <taxon>Cytophagales</taxon>
        <taxon>Flammeovirgaceae</taxon>
        <taxon>Flammeovirga</taxon>
    </lineage>
</organism>
<keyword evidence="2" id="KW-1185">Reference proteome</keyword>
<evidence type="ECO:0008006" key="3">
    <source>
        <dbReference type="Google" id="ProtNLM"/>
    </source>
</evidence>
<evidence type="ECO:0000313" key="2">
    <source>
        <dbReference type="Proteomes" id="UP000678679"/>
    </source>
</evidence>
<evidence type="ECO:0000313" key="1">
    <source>
        <dbReference type="EMBL" id="QWG03610.1"/>
    </source>
</evidence>
<dbReference type="InterPro" id="IPR037914">
    <property type="entry name" value="SpoVT-AbrB_sf"/>
</dbReference>
<dbReference type="Proteomes" id="UP000678679">
    <property type="component" value="Chromosome 1"/>
</dbReference>
<dbReference type="AlphaFoldDB" id="A0AAX1N802"/>
<sequence>MKPITTKIKKIGNSKGVIIPKKMLQEQELTDDIILTPVEGGVLISSVKEYSMDDLINLEKKKLEENNYLKMAENEIHTLSESELKAYTKETDEFNDFDVID</sequence>
<dbReference type="EMBL" id="CP076132">
    <property type="protein sequence ID" value="QWG03610.1"/>
    <property type="molecule type" value="Genomic_DNA"/>
</dbReference>
<accession>A0AAX1N802</accession>
<protein>
    <recommendedName>
        <fullName evidence="3">SpoVT-AbrB domain-containing protein</fullName>
    </recommendedName>
</protein>
<dbReference type="KEGG" id="fya:KMW28_08515"/>
<proteinExistence type="predicted"/>
<reference evidence="1 2" key="1">
    <citation type="submission" date="2021-05" db="EMBL/GenBank/DDBJ databases">
        <title>Comparative genomic studies on the polysaccharide-degrading batcterial strains of the Flammeovirga genus.</title>
        <authorList>
            <person name="Zewei F."/>
            <person name="Zheng Z."/>
            <person name="Yu L."/>
            <person name="Ruyue G."/>
            <person name="Yanhong M."/>
            <person name="Yuanyuan C."/>
            <person name="Jingyan G."/>
            <person name="Wenjun H."/>
        </authorList>
    </citation>
    <scope>NUCLEOTIDE SEQUENCE [LARGE SCALE GENOMIC DNA]</scope>
    <source>
        <strain evidence="1 2">NBRC:100898</strain>
    </source>
</reference>
<dbReference type="Gene3D" id="2.10.260.10">
    <property type="match status" value="1"/>
</dbReference>
<gene>
    <name evidence="1" type="ORF">KMW28_08515</name>
</gene>
<dbReference type="RefSeq" id="WP_169664597.1">
    <property type="nucleotide sequence ID" value="NZ_CP076132.1"/>
</dbReference>